<comment type="caution">
    <text evidence="1">The sequence shown here is derived from an EMBL/GenBank/DDBJ whole genome shotgun (WGS) entry which is preliminary data.</text>
</comment>
<organism evidence="1 2">
    <name type="scientific">Racocetra persica</name>
    <dbReference type="NCBI Taxonomy" id="160502"/>
    <lineage>
        <taxon>Eukaryota</taxon>
        <taxon>Fungi</taxon>
        <taxon>Fungi incertae sedis</taxon>
        <taxon>Mucoromycota</taxon>
        <taxon>Glomeromycotina</taxon>
        <taxon>Glomeromycetes</taxon>
        <taxon>Diversisporales</taxon>
        <taxon>Gigasporaceae</taxon>
        <taxon>Racocetra</taxon>
    </lineage>
</organism>
<keyword evidence="2" id="KW-1185">Reference proteome</keyword>
<sequence length="51" mass="6111">SIEVIDTIERQEYYNQTQKMKFRSDSINKKLNLAQIVDKQLKKLKQLINNT</sequence>
<dbReference type="EMBL" id="CAJVQC010046754">
    <property type="protein sequence ID" value="CAG8783552.1"/>
    <property type="molecule type" value="Genomic_DNA"/>
</dbReference>
<evidence type="ECO:0000313" key="1">
    <source>
        <dbReference type="EMBL" id="CAG8783552.1"/>
    </source>
</evidence>
<accession>A0ACA9RA16</accession>
<feature type="non-terminal residue" evidence="1">
    <location>
        <position position="51"/>
    </location>
</feature>
<reference evidence="1" key="1">
    <citation type="submission" date="2021-06" db="EMBL/GenBank/DDBJ databases">
        <authorList>
            <person name="Kallberg Y."/>
            <person name="Tangrot J."/>
            <person name="Rosling A."/>
        </authorList>
    </citation>
    <scope>NUCLEOTIDE SEQUENCE</scope>
    <source>
        <strain evidence="1">MA461A</strain>
    </source>
</reference>
<evidence type="ECO:0000313" key="2">
    <source>
        <dbReference type="Proteomes" id="UP000789920"/>
    </source>
</evidence>
<gene>
    <name evidence="1" type="ORF">RPERSI_LOCUS17959</name>
</gene>
<protein>
    <submittedName>
        <fullName evidence="1">18938_t:CDS:1</fullName>
    </submittedName>
</protein>
<name>A0ACA9RA16_9GLOM</name>
<feature type="non-terminal residue" evidence="1">
    <location>
        <position position="1"/>
    </location>
</feature>
<proteinExistence type="predicted"/>
<dbReference type="Proteomes" id="UP000789920">
    <property type="component" value="Unassembled WGS sequence"/>
</dbReference>